<keyword evidence="4" id="KW-0689">Ribosomal protein</keyword>
<dbReference type="GO" id="GO:0003735">
    <property type="term" value="F:structural constituent of ribosome"/>
    <property type="evidence" value="ECO:0007669"/>
    <property type="project" value="TreeGrafter"/>
</dbReference>
<gene>
    <name evidence="9" type="ORF">MKZ38_007120</name>
</gene>
<evidence type="ECO:0000313" key="10">
    <source>
        <dbReference type="Proteomes" id="UP001201980"/>
    </source>
</evidence>
<dbReference type="PANTHER" id="PTHR12810:SF0">
    <property type="entry name" value="SMALL RIBOSOMAL SUBUNIT PROTEIN MS29"/>
    <property type="match status" value="1"/>
</dbReference>
<dbReference type="AlphaFoldDB" id="A0AAD5RIT3"/>
<evidence type="ECO:0000256" key="4">
    <source>
        <dbReference type="ARBA" id="ARBA00022980"/>
    </source>
</evidence>
<evidence type="ECO:0000256" key="5">
    <source>
        <dbReference type="ARBA" id="ARBA00023128"/>
    </source>
</evidence>
<keyword evidence="6" id="KW-0687">Ribonucleoprotein</keyword>
<evidence type="ECO:0000256" key="6">
    <source>
        <dbReference type="ARBA" id="ARBA00023274"/>
    </source>
</evidence>
<dbReference type="Proteomes" id="UP001201980">
    <property type="component" value="Unassembled WGS sequence"/>
</dbReference>
<keyword evidence="10" id="KW-1185">Reference proteome</keyword>
<evidence type="ECO:0000256" key="7">
    <source>
        <dbReference type="ARBA" id="ARBA00035140"/>
    </source>
</evidence>
<evidence type="ECO:0000256" key="3">
    <source>
        <dbReference type="ARBA" id="ARBA00022946"/>
    </source>
</evidence>
<accession>A0AAD5RIT3</accession>
<comment type="caution">
    <text evidence="9">The sequence shown here is derived from an EMBL/GenBank/DDBJ whole genome shotgun (WGS) entry which is preliminary data.</text>
</comment>
<comment type="similarity">
    <text evidence="2">Belongs to the mitochondrion-specific ribosomal protein mS29 family.</text>
</comment>
<feature type="region of interest" description="Disordered" evidence="8">
    <location>
        <begin position="47"/>
        <end position="82"/>
    </location>
</feature>
<evidence type="ECO:0000256" key="8">
    <source>
        <dbReference type="SAM" id="MobiDB-lite"/>
    </source>
</evidence>
<dbReference type="PANTHER" id="PTHR12810">
    <property type="entry name" value="MITOCHONDRIAL 28S RIBOSOMAL PROTEIN S29"/>
    <property type="match status" value="1"/>
</dbReference>
<evidence type="ECO:0000256" key="2">
    <source>
        <dbReference type="ARBA" id="ARBA00009863"/>
    </source>
</evidence>
<dbReference type="Pfam" id="PF10236">
    <property type="entry name" value="DAP3"/>
    <property type="match status" value="2"/>
</dbReference>
<sequence length="499" mass="55708">MAPLRCWRCLPPASGALLSIRRIAAITTISTSTFQPFSTSCARNAYGKGAGDSKPRKGVHRVGGKSSPPSKKKKGIPPRLKVAPGDRRAFRKRITLSNINALPVHLETLDSKAFSSEQSVGKILALGNETLDKLRRANAFKPTQSWNMFRKPSTLVRRETVNLCSKMEKNAQENKFLRCIISGERVAGKSMVVLQALAHAYANDWIVVNIPDGGYFLSVYMLYIDSLEAGETTDRRQTLGYDLVISHLDYAPIPNSNLWSLPTTIQGLLRQISGNSDLSKHKVVKSYPNLFPNQSPNLTLHGLANSGSSNDSWAVWQALWTELTEVPGRPPILMCLDGFAHVMRMSKYRTKQFEPIHAHDLALIKTFCDLMAGKMVPVQGGAVIGALSMSNQPMVKSVEYAVQYKEAQQVLQLPEEELPKREPYCREYDERVDEVLREAEILKVGGINKKEARAIMEYWAASGMYRHKVDERRVTETWSLGGHGIIGEMERASLRNSRI</sequence>
<proteinExistence type="inferred from homology"/>
<keyword evidence="3" id="KW-0809">Transit peptide</keyword>
<evidence type="ECO:0000313" key="9">
    <source>
        <dbReference type="EMBL" id="KAJ2894871.1"/>
    </source>
</evidence>
<comment type="subcellular location">
    <subcellularLocation>
        <location evidence="1">Mitochondrion</location>
    </subcellularLocation>
</comment>
<evidence type="ECO:0000256" key="1">
    <source>
        <dbReference type="ARBA" id="ARBA00004173"/>
    </source>
</evidence>
<dbReference type="InterPro" id="IPR019368">
    <property type="entry name" value="Ribosomal_mS29"/>
</dbReference>
<organism evidence="9 10">
    <name type="scientific">Zalerion maritima</name>
    <dbReference type="NCBI Taxonomy" id="339359"/>
    <lineage>
        <taxon>Eukaryota</taxon>
        <taxon>Fungi</taxon>
        <taxon>Dikarya</taxon>
        <taxon>Ascomycota</taxon>
        <taxon>Pezizomycotina</taxon>
        <taxon>Sordariomycetes</taxon>
        <taxon>Lulworthiomycetidae</taxon>
        <taxon>Lulworthiales</taxon>
        <taxon>Lulworthiaceae</taxon>
        <taxon>Zalerion</taxon>
    </lineage>
</organism>
<protein>
    <recommendedName>
        <fullName evidence="7">Small ribosomal subunit protein mS29</fullName>
    </recommendedName>
</protein>
<keyword evidence="5" id="KW-0496">Mitochondrion</keyword>
<reference evidence="9" key="1">
    <citation type="submission" date="2022-07" db="EMBL/GenBank/DDBJ databases">
        <title>Draft genome sequence of Zalerion maritima ATCC 34329, a (micro)plastics degrading marine fungus.</title>
        <authorList>
            <person name="Paco A."/>
            <person name="Goncalves M.F.M."/>
            <person name="Rocha-Santos T.A.P."/>
            <person name="Alves A."/>
        </authorList>
    </citation>
    <scope>NUCLEOTIDE SEQUENCE</scope>
    <source>
        <strain evidence="9">ATCC 34329</strain>
    </source>
</reference>
<dbReference type="GO" id="GO:0005763">
    <property type="term" value="C:mitochondrial small ribosomal subunit"/>
    <property type="evidence" value="ECO:0007669"/>
    <property type="project" value="TreeGrafter"/>
</dbReference>
<dbReference type="EMBL" id="JAKWBI020000449">
    <property type="protein sequence ID" value="KAJ2894871.1"/>
    <property type="molecule type" value="Genomic_DNA"/>
</dbReference>
<name>A0AAD5RIT3_9PEZI</name>